<feature type="transmembrane region" description="Helical" evidence="1">
    <location>
        <begin position="47"/>
        <end position="66"/>
    </location>
</feature>
<keyword evidence="1" id="KW-1133">Transmembrane helix</keyword>
<dbReference type="InterPro" id="IPR020348">
    <property type="entry name" value="Uncharacterised_YvaD"/>
</dbReference>
<feature type="transmembrane region" description="Helical" evidence="1">
    <location>
        <begin position="78"/>
        <end position="101"/>
    </location>
</feature>
<organism evidence="2 3">
    <name type="scientific">Photobacterium alginatilyticum</name>
    <dbReference type="NCBI Taxonomy" id="1775171"/>
    <lineage>
        <taxon>Bacteria</taxon>
        <taxon>Pseudomonadati</taxon>
        <taxon>Pseudomonadota</taxon>
        <taxon>Gammaproteobacteria</taxon>
        <taxon>Vibrionales</taxon>
        <taxon>Vibrionaceae</taxon>
        <taxon>Photobacterium</taxon>
    </lineage>
</organism>
<dbReference type="Proteomes" id="UP000738517">
    <property type="component" value="Unassembled WGS sequence"/>
</dbReference>
<gene>
    <name evidence="2" type="ORF">EIZ48_01890</name>
</gene>
<keyword evidence="3" id="KW-1185">Reference proteome</keyword>
<protein>
    <submittedName>
        <fullName evidence="2">Uncharacterized protein</fullName>
    </submittedName>
</protein>
<keyword evidence="1" id="KW-0472">Membrane</keyword>
<keyword evidence="1" id="KW-0812">Transmembrane</keyword>
<dbReference type="RefSeq" id="WP_160648421.1">
    <property type="nucleotide sequence ID" value="NZ_RSEJ01000001.1"/>
</dbReference>
<evidence type="ECO:0000313" key="3">
    <source>
        <dbReference type="Proteomes" id="UP000738517"/>
    </source>
</evidence>
<reference evidence="2 3" key="1">
    <citation type="journal article" date="2017" name="Int. J. Syst. Evol. Microbiol.">
        <title>Photobacterium alginatilyticum sp. nov., a marine bacterium isolated from bottom seawater.</title>
        <authorList>
            <person name="Wang X."/>
            <person name="Wang Y."/>
            <person name="Yang X."/>
            <person name="Sun H."/>
            <person name="Li B."/>
            <person name="Zhang X.H."/>
        </authorList>
    </citation>
    <scope>NUCLEOTIDE SEQUENCE [LARGE SCALE GENOMIC DNA]</scope>
    <source>
        <strain evidence="2 3">P03D4</strain>
    </source>
</reference>
<sequence length="143" mass="16550">MIFERVVLTITEVGMVLYWVFASLVVLDVMYIPPEYMYSDYTNPLVVAWNWSFFPIDIIFALTGLVARFGNVSRANELYLSVFSLSLMFCAGLMAISYWAINSEFDPFWWGVNLWLLFLSSYCLVLLLRRQNGVNRITSPVKS</sequence>
<feature type="transmembrane region" description="Helical" evidence="1">
    <location>
        <begin position="107"/>
        <end position="128"/>
    </location>
</feature>
<evidence type="ECO:0000256" key="1">
    <source>
        <dbReference type="SAM" id="Phobius"/>
    </source>
</evidence>
<feature type="transmembrane region" description="Helical" evidence="1">
    <location>
        <begin position="7"/>
        <end position="27"/>
    </location>
</feature>
<accession>A0ABW9YC42</accession>
<dbReference type="Pfam" id="PF17314">
    <property type="entry name" value="DUF5360"/>
    <property type="match status" value="1"/>
</dbReference>
<name>A0ABW9YC42_9GAMM</name>
<proteinExistence type="predicted"/>
<comment type="caution">
    <text evidence="2">The sequence shown here is derived from an EMBL/GenBank/DDBJ whole genome shotgun (WGS) entry which is preliminary data.</text>
</comment>
<evidence type="ECO:0000313" key="2">
    <source>
        <dbReference type="EMBL" id="NBI51324.1"/>
    </source>
</evidence>
<dbReference type="EMBL" id="RSEJ01000001">
    <property type="protein sequence ID" value="NBI51324.1"/>
    <property type="molecule type" value="Genomic_DNA"/>
</dbReference>